<comment type="caution">
    <text evidence="1">The sequence shown here is derived from an EMBL/GenBank/DDBJ whole genome shotgun (WGS) entry which is preliminary data.</text>
</comment>
<organism evidence="1 2">
    <name type="scientific">Pseudomonas amygdali pv. ulmi</name>
    <dbReference type="NCBI Taxonomy" id="251720"/>
    <lineage>
        <taxon>Bacteria</taxon>
        <taxon>Pseudomonadati</taxon>
        <taxon>Pseudomonadota</taxon>
        <taxon>Gammaproteobacteria</taxon>
        <taxon>Pseudomonadales</taxon>
        <taxon>Pseudomonadaceae</taxon>
        <taxon>Pseudomonas</taxon>
        <taxon>Pseudomonas amygdali</taxon>
    </lineage>
</organism>
<dbReference type="OrthoDB" id="6894288at2"/>
<dbReference type="PATRIC" id="fig|251720.4.peg.5428"/>
<gene>
    <name evidence="1" type="ORF">ALO41_200216</name>
</gene>
<evidence type="ECO:0000313" key="1">
    <source>
        <dbReference type="EMBL" id="KPZ06409.1"/>
    </source>
</evidence>
<sequence length="149" mass="17170">MALVRLAKLEDYELFEHFGRTMYRITWRDKLCPGNPTDSPADGVLLFNEWQCAVASGNDDTSDPLTKLQRMITWCMDTNTNASRRLASDIVEKYKRPESHISLEFNTGEYCETSLAYRYELAFLHNQVSKLPALRVLQLQTSMQVAIDE</sequence>
<reference evidence="1 2" key="1">
    <citation type="submission" date="2015-09" db="EMBL/GenBank/DDBJ databases">
        <title>Genome announcement of multiple Pseudomonas syringae strains.</title>
        <authorList>
            <person name="Thakur S."/>
            <person name="Wang P.W."/>
            <person name="Gong Y."/>
            <person name="Weir B.S."/>
            <person name="Guttman D.S."/>
        </authorList>
    </citation>
    <scope>NUCLEOTIDE SEQUENCE [LARGE SCALE GENOMIC DNA]</scope>
    <source>
        <strain evidence="1 2">ICMP3962</strain>
    </source>
</reference>
<proteinExistence type="predicted"/>
<dbReference type="RefSeq" id="WP_057434148.1">
    <property type="nucleotide sequence ID" value="NZ_LIHQ01000246.1"/>
</dbReference>
<accession>A0A0N8TAX5</accession>
<dbReference type="Proteomes" id="UP000050266">
    <property type="component" value="Unassembled WGS sequence"/>
</dbReference>
<dbReference type="AlphaFoldDB" id="A0A0N8TAX5"/>
<dbReference type="EMBL" id="LJRQ01000415">
    <property type="protein sequence ID" value="KPZ06409.1"/>
    <property type="molecule type" value="Genomic_DNA"/>
</dbReference>
<protein>
    <submittedName>
        <fullName evidence="1">Uncharacterized protein</fullName>
    </submittedName>
</protein>
<evidence type="ECO:0000313" key="2">
    <source>
        <dbReference type="Proteomes" id="UP000050266"/>
    </source>
</evidence>
<name>A0A0N8TAX5_PSEA0</name>